<reference evidence="3 4" key="1">
    <citation type="journal article" date="2010" name="J. Bacteriol.">
        <title>Genome sequence of the oligotrophic marine Gammaproteobacterium HTCC2143, isolated from the Oregon Coast.</title>
        <authorList>
            <person name="Oh H.M."/>
            <person name="Kang I."/>
            <person name="Ferriera S."/>
            <person name="Giovannoni S.J."/>
            <person name="Cho J.C."/>
        </authorList>
    </citation>
    <scope>NUCLEOTIDE SEQUENCE [LARGE SCALE GENOMIC DNA]</scope>
    <source>
        <strain evidence="3 4">HTCC2143</strain>
    </source>
</reference>
<evidence type="ECO:0000313" key="3">
    <source>
        <dbReference type="EMBL" id="EAW30145.1"/>
    </source>
</evidence>
<name>A0YGB9_9GAMM</name>
<evidence type="ECO:0000313" key="4">
    <source>
        <dbReference type="Proteomes" id="UP000004931"/>
    </source>
</evidence>
<dbReference type="AlphaFoldDB" id="A0YGB9"/>
<feature type="transmembrane region" description="Helical" evidence="2">
    <location>
        <begin position="36"/>
        <end position="58"/>
    </location>
</feature>
<feature type="region of interest" description="Disordered" evidence="1">
    <location>
        <begin position="253"/>
        <end position="284"/>
    </location>
</feature>
<keyword evidence="2" id="KW-0472">Membrane</keyword>
<feature type="transmembrane region" description="Helical" evidence="2">
    <location>
        <begin position="146"/>
        <end position="169"/>
    </location>
</feature>
<sequence length="284" mass="31655">MSDEESSGAFVSAIGFFFAMFIVGGALHIFGMTSFYGLWLGIFVGAVAMGISTWMLWNGGSSDDETLGNLSMYGAISVFFMIATSSWFWDSKGYCALQTETQRIEFGPQSLEDIFTNTSSYDFLVTDVSQRCMEIGAYDYANSYEIALLVGSSIFGILFILSLVVAFFASRDVIHDPTNKKNPVSELTIAKRIKIMEESLGNVKRCQELHGVLVNLDDFNKVRPPVKKCSDAQLDKIVDFYNELETEVSRVLSEGQLPTEPQQKKIDALAKKRGPVDRERAKRK</sequence>
<dbReference type="EMBL" id="AAVT01000010">
    <property type="protein sequence ID" value="EAW30145.1"/>
    <property type="molecule type" value="Genomic_DNA"/>
</dbReference>
<evidence type="ECO:0000256" key="2">
    <source>
        <dbReference type="SAM" id="Phobius"/>
    </source>
</evidence>
<dbReference type="STRING" id="247633.GP2143_11247"/>
<feature type="transmembrane region" description="Helical" evidence="2">
    <location>
        <begin position="70"/>
        <end position="89"/>
    </location>
</feature>
<feature type="transmembrane region" description="Helical" evidence="2">
    <location>
        <begin position="7"/>
        <end position="30"/>
    </location>
</feature>
<feature type="compositionally biased region" description="Basic and acidic residues" evidence="1">
    <location>
        <begin position="262"/>
        <end position="284"/>
    </location>
</feature>
<dbReference type="Proteomes" id="UP000004931">
    <property type="component" value="Unassembled WGS sequence"/>
</dbReference>
<comment type="caution">
    <text evidence="3">The sequence shown here is derived from an EMBL/GenBank/DDBJ whole genome shotgun (WGS) entry which is preliminary data.</text>
</comment>
<evidence type="ECO:0000256" key="1">
    <source>
        <dbReference type="SAM" id="MobiDB-lite"/>
    </source>
</evidence>
<dbReference type="OrthoDB" id="9833161at2"/>
<keyword evidence="4" id="KW-1185">Reference proteome</keyword>
<gene>
    <name evidence="3" type="ORF">GP2143_11247</name>
</gene>
<proteinExistence type="predicted"/>
<keyword evidence="2" id="KW-0812">Transmembrane</keyword>
<protein>
    <submittedName>
        <fullName evidence="3">Uncharacterized protein</fullName>
    </submittedName>
</protein>
<organism evidence="3 4">
    <name type="scientific">marine gamma proteobacterium HTCC2143</name>
    <dbReference type="NCBI Taxonomy" id="247633"/>
    <lineage>
        <taxon>Bacteria</taxon>
        <taxon>Pseudomonadati</taxon>
        <taxon>Pseudomonadota</taxon>
        <taxon>Gammaproteobacteria</taxon>
        <taxon>Cellvibrionales</taxon>
        <taxon>Spongiibacteraceae</taxon>
        <taxon>BD1-7 clade</taxon>
    </lineage>
</organism>
<accession>A0YGB9</accession>
<keyword evidence="2" id="KW-1133">Transmembrane helix</keyword>